<dbReference type="PANTHER" id="PTHR42788:SF19">
    <property type="entry name" value="ALIPHATIC SULFONATES IMPORT ATP-BINDING PROTEIN SSUB 2"/>
    <property type="match status" value="1"/>
</dbReference>
<dbReference type="GO" id="GO:0005524">
    <property type="term" value="F:ATP binding"/>
    <property type="evidence" value="ECO:0007669"/>
    <property type="project" value="UniProtKB-KW"/>
</dbReference>
<dbReference type="InterPro" id="IPR017871">
    <property type="entry name" value="ABC_transporter-like_CS"/>
</dbReference>
<evidence type="ECO:0000313" key="8">
    <source>
        <dbReference type="EMBL" id="RLU07775.1"/>
    </source>
</evidence>
<evidence type="ECO:0000313" key="7">
    <source>
        <dbReference type="EMBL" id="RLU05675.1"/>
    </source>
</evidence>
<dbReference type="InterPro" id="IPR050166">
    <property type="entry name" value="ABC_transporter_ATP-bind"/>
</dbReference>
<dbReference type="Pfam" id="PF00005">
    <property type="entry name" value="ABC_tran"/>
    <property type="match status" value="1"/>
</dbReference>
<evidence type="ECO:0000259" key="6">
    <source>
        <dbReference type="PROSITE" id="PS50893"/>
    </source>
</evidence>
<feature type="domain" description="ABC transporter" evidence="6">
    <location>
        <begin position="24"/>
        <end position="241"/>
    </location>
</feature>
<keyword evidence="4 8" id="KW-0067">ATP-binding</keyword>
<reference evidence="9 10" key="1">
    <citation type="journal article" date="2018" name="Front. Microbiol.">
        <title>Discovery of Phloeophagus Beetles as a Source of Pseudomonas Strains That Produce Potentially New Bioactive Substances and Description of Pseudomonas bohemica sp. nov.</title>
        <authorList>
            <person name="Saati-Santamaria Z."/>
            <person name="Lopez-Mondejar R."/>
            <person name="Jimenez-Gomez A."/>
            <person name="Diez-Mendez A."/>
            <person name="Vetrovsky T."/>
            <person name="Igual J.M."/>
            <person name="Velazquez E."/>
            <person name="Kolarik M."/>
            <person name="Rivas R."/>
            <person name="Garcia-Fraile P."/>
        </authorList>
    </citation>
    <scope>NUCLEOTIDE SEQUENCE [LARGE SCALE GENOMIC DNA]</scope>
    <source>
        <strain evidence="7 10">A2-NA12</strain>
        <strain evidence="8 9">A2-NA13</strain>
    </source>
</reference>
<name>A0A3L8CHN4_9PSED</name>
<keyword evidence="2" id="KW-0813">Transport</keyword>
<dbReference type="Proteomes" id="UP000282672">
    <property type="component" value="Unassembled WGS sequence"/>
</dbReference>
<evidence type="ECO:0000313" key="9">
    <source>
        <dbReference type="Proteomes" id="UP000282140"/>
    </source>
</evidence>
<accession>A0A3L8CHN4</accession>
<dbReference type="SUPFAM" id="SSF52540">
    <property type="entry name" value="P-loop containing nucleoside triphosphate hydrolases"/>
    <property type="match status" value="1"/>
</dbReference>
<keyword evidence="5" id="KW-1278">Translocase</keyword>
<dbReference type="Gene3D" id="3.40.50.300">
    <property type="entry name" value="P-loop containing nucleotide triphosphate hydrolases"/>
    <property type="match status" value="1"/>
</dbReference>
<evidence type="ECO:0000313" key="10">
    <source>
        <dbReference type="Proteomes" id="UP000282672"/>
    </source>
</evidence>
<evidence type="ECO:0000256" key="5">
    <source>
        <dbReference type="ARBA" id="ARBA00022967"/>
    </source>
</evidence>
<comment type="similarity">
    <text evidence="1">Belongs to the ABC transporter superfamily.</text>
</comment>
<evidence type="ECO:0000256" key="3">
    <source>
        <dbReference type="ARBA" id="ARBA00022741"/>
    </source>
</evidence>
<dbReference type="PANTHER" id="PTHR42788">
    <property type="entry name" value="TAURINE IMPORT ATP-BINDING PROTEIN-RELATED"/>
    <property type="match status" value="1"/>
</dbReference>
<protein>
    <submittedName>
        <fullName evidence="8">Sulfonate ABC transporter ATP-binding protein</fullName>
    </submittedName>
</protein>
<dbReference type="EMBL" id="PEGB01000009">
    <property type="protein sequence ID" value="RLU07775.1"/>
    <property type="molecule type" value="Genomic_DNA"/>
</dbReference>
<evidence type="ECO:0000256" key="2">
    <source>
        <dbReference type="ARBA" id="ARBA00022448"/>
    </source>
</evidence>
<dbReference type="InterPro" id="IPR003593">
    <property type="entry name" value="AAA+_ATPase"/>
</dbReference>
<dbReference type="InterPro" id="IPR003439">
    <property type="entry name" value="ABC_transporter-like_ATP-bd"/>
</dbReference>
<organism evidence="8 9">
    <name type="scientific">Pseudomonas prosekii</name>
    <dbReference type="NCBI Taxonomy" id="1148509"/>
    <lineage>
        <taxon>Bacteria</taxon>
        <taxon>Pseudomonadati</taxon>
        <taxon>Pseudomonadota</taxon>
        <taxon>Gammaproteobacteria</taxon>
        <taxon>Pseudomonadales</taxon>
        <taxon>Pseudomonadaceae</taxon>
        <taxon>Pseudomonas</taxon>
    </lineage>
</organism>
<dbReference type="EMBL" id="PEGA01000027">
    <property type="protein sequence ID" value="RLU05675.1"/>
    <property type="molecule type" value="Genomic_DNA"/>
</dbReference>
<evidence type="ECO:0000256" key="1">
    <source>
        <dbReference type="ARBA" id="ARBA00005417"/>
    </source>
</evidence>
<comment type="caution">
    <text evidence="8">The sequence shown here is derived from an EMBL/GenBank/DDBJ whole genome shotgun (WGS) entry which is preliminary data.</text>
</comment>
<evidence type="ECO:0000256" key="4">
    <source>
        <dbReference type="ARBA" id="ARBA00022840"/>
    </source>
</evidence>
<dbReference type="AlphaFoldDB" id="A0A3L8CHN4"/>
<dbReference type="Proteomes" id="UP000282140">
    <property type="component" value="Unassembled WGS sequence"/>
</dbReference>
<proteinExistence type="inferred from homology"/>
<dbReference type="GO" id="GO:0016887">
    <property type="term" value="F:ATP hydrolysis activity"/>
    <property type="evidence" value="ECO:0007669"/>
    <property type="project" value="InterPro"/>
</dbReference>
<dbReference type="PROSITE" id="PS00211">
    <property type="entry name" value="ABC_TRANSPORTER_1"/>
    <property type="match status" value="1"/>
</dbReference>
<dbReference type="PROSITE" id="PS50893">
    <property type="entry name" value="ABC_TRANSPORTER_2"/>
    <property type="match status" value="1"/>
</dbReference>
<sequence>MTAHLLDIRVERKSFASATDRNNTALDNIALNNTALNNVVLNNIHLQLKPRETVSLLGPSGCGKSTLLRIVAGLEKDFQGELHNDAGEVAFVFQEPRLMPWLTVEQNIGFSADKQYDKAWVAQLIDEVGLGGFAQALPKALSGGMAQRVAIARGLYSRPQVLLLDEPFSAVDAFTRMKLQDLLLQLAERHAIALLLVTHDVDEALYLSDRVLVMGNRPSSIRQELAVQLAHPRDRRDPLLAQLKALSLTELQRAHVI</sequence>
<dbReference type="SMART" id="SM00382">
    <property type="entry name" value="AAA"/>
    <property type="match status" value="1"/>
</dbReference>
<keyword evidence="9" id="KW-1185">Reference proteome</keyword>
<keyword evidence="3" id="KW-0547">Nucleotide-binding</keyword>
<gene>
    <name evidence="7" type="ORF">CS076_22765</name>
    <name evidence="8" type="ORF">CS078_18235</name>
</gene>
<dbReference type="RefSeq" id="WP_121733840.1">
    <property type="nucleotide sequence ID" value="NZ_PEGA01000027.1"/>
</dbReference>
<dbReference type="InterPro" id="IPR027417">
    <property type="entry name" value="P-loop_NTPase"/>
</dbReference>